<evidence type="ECO:0000313" key="2">
    <source>
        <dbReference type="EMBL" id="QSX33405.1"/>
    </source>
</evidence>
<sequence>MTNTWKLLTPLLAGVAASTPLLSSACEPVPQLVMDTVQAKHISLIGESHGTKETPQAFYNLVCNVLEKAPNEPLTVGFELSAIKDIELTDQASLDSWLTADDEWVAPHDGRSSEAMYQLLKRMVQTKQIHPNLSILLFNEPTGNRDKLMANNIISAYHGQKMLLLAGNFHTQLKQTDNPDFANAPAPMGSYIFTQYPQQTTSIVISYGGGTQWAWGDEGKGVYSVGKSKLTQPLQARILNAAEAARTGYDMAWNVGEVHASYPHIHTEADDSARMPTKG</sequence>
<evidence type="ECO:0000256" key="1">
    <source>
        <dbReference type="SAM" id="SignalP"/>
    </source>
</evidence>
<keyword evidence="3" id="KW-1185">Reference proteome</keyword>
<reference evidence="2 3" key="1">
    <citation type="submission" date="2021-03" db="EMBL/GenBank/DDBJ databases">
        <title>Novel species identification of genus Shewanella.</title>
        <authorList>
            <person name="Liu G."/>
            <person name="Zhang Q."/>
        </authorList>
    </citation>
    <scope>NUCLEOTIDE SEQUENCE [LARGE SCALE GENOMIC DNA]</scope>
    <source>
        <strain evidence="2 3">FJAT-51800</strain>
    </source>
</reference>
<proteinExistence type="predicted"/>
<feature type="signal peptide" evidence="1">
    <location>
        <begin position="1"/>
        <end position="25"/>
    </location>
</feature>
<dbReference type="Gene3D" id="1.20.1440.30">
    <property type="entry name" value="Biosynthetic Protein domain"/>
    <property type="match status" value="1"/>
</dbReference>
<keyword evidence="1" id="KW-0732">Signal</keyword>
<dbReference type="RefSeq" id="WP_207354638.1">
    <property type="nucleotide sequence ID" value="NZ_CP071503.1"/>
</dbReference>
<evidence type="ECO:0000313" key="3">
    <source>
        <dbReference type="Proteomes" id="UP000662770"/>
    </source>
</evidence>
<organism evidence="2 3">
    <name type="scientific">Shewanella avicenniae</name>
    <dbReference type="NCBI Taxonomy" id="2814294"/>
    <lineage>
        <taxon>Bacteria</taxon>
        <taxon>Pseudomonadati</taxon>
        <taxon>Pseudomonadota</taxon>
        <taxon>Gammaproteobacteria</taxon>
        <taxon>Alteromonadales</taxon>
        <taxon>Shewanellaceae</taxon>
        <taxon>Shewanella</taxon>
    </lineage>
</organism>
<feature type="chain" id="PRO_5045383930" description="Haem-binding uptake Tiki superfamily ChaN domain-containing protein" evidence="1">
    <location>
        <begin position="26"/>
        <end position="279"/>
    </location>
</feature>
<dbReference type="Proteomes" id="UP000662770">
    <property type="component" value="Chromosome"/>
</dbReference>
<gene>
    <name evidence="2" type="ORF">JYB87_17070</name>
</gene>
<protein>
    <recommendedName>
        <fullName evidence="4">Haem-binding uptake Tiki superfamily ChaN domain-containing protein</fullName>
    </recommendedName>
</protein>
<accession>A0ABX7QR70</accession>
<dbReference type="Gene3D" id="3.40.1660.10">
    <property type="entry name" value="EreA-like (biosynthetic domain)"/>
    <property type="match status" value="1"/>
</dbReference>
<evidence type="ECO:0008006" key="4">
    <source>
        <dbReference type="Google" id="ProtNLM"/>
    </source>
</evidence>
<dbReference type="SUPFAM" id="SSF159501">
    <property type="entry name" value="EreA/ChaN-like"/>
    <property type="match status" value="1"/>
</dbReference>
<dbReference type="PROSITE" id="PS51257">
    <property type="entry name" value="PROKAR_LIPOPROTEIN"/>
    <property type="match status" value="1"/>
</dbReference>
<dbReference type="EMBL" id="CP071503">
    <property type="protein sequence ID" value="QSX33405.1"/>
    <property type="molecule type" value="Genomic_DNA"/>
</dbReference>
<name>A0ABX7QR70_9GAMM</name>